<dbReference type="GO" id="GO:0016747">
    <property type="term" value="F:acyltransferase activity, transferring groups other than amino-acyl groups"/>
    <property type="evidence" value="ECO:0007669"/>
    <property type="project" value="InterPro"/>
</dbReference>
<organism evidence="2 3">
    <name type="scientific">Bosea lupini</name>
    <dbReference type="NCBI Taxonomy" id="1036779"/>
    <lineage>
        <taxon>Bacteria</taxon>
        <taxon>Pseudomonadati</taxon>
        <taxon>Pseudomonadota</taxon>
        <taxon>Alphaproteobacteria</taxon>
        <taxon>Hyphomicrobiales</taxon>
        <taxon>Boseaceae</taxon>
        <taxon>Bosea</taxon>
    </lineage>
</organism>
<dbReference type="Gene3D" id="3.40.630.90">
    <property type="match status" value="1"/>
</dbReference>
<dbReference type="InterPro" id="IPR041496">
    <property type="entry name" value="YitH/HolE_GNAT"/>
</dbReference>
<gene>
    <name evidence="2" type="ORF">SAMN04515666_10430</name>
</gene>
<evidence type="ECO:0000259" key="1">
    <source>
        <dbReference type="PROSITE" id="PS51186"/>
    </source>
</evidence>
<dbReference type="RefSeq" id="WP_167561629.1">
    <property type="nucleotide sequence ID" value="NZ_FOAN01000004.1"/>
</dbReference>
<dbReference type="AlphaFoldDB" id="A0A1H7QKM1"/>
<dbReference type="PROSITE" id="PS51186">
    <property type="entry name" value="GNAT"/>
    <property type="match status" value="1"/>
</dbReference>
<reference evidence="3" key="1">
    <citation type="submission" date="2016-10" db="EMBL/GenBank/DDBJ databases">
        <authorList>
            <person name="Varghese N."/>
            <person name="Submissions S."/>
        </authorList>
    </citation>
    <scope>NUCLEOTIDE SEQUENCE [LARGE SCALE GENOMIC DNA]</scope>
    <source>
        <strain evidence="3">LMG 26383,CCUG 61248,R- 45681</strain>
    </source>
</reference>
<protein>
    <submittedName>
        <fullName evidence="2">Predicted N-acetyltransferase YhbS</fullName>
    </submittedName>
</protein>
<keyword evidence="3" id="KW-1185">Reference proteome</keyword>
<dbReference type="Pfam" id="PF13673">
    <property type="entry name" value="Acetyltransf_10"/>
    <property type="match status" value="1"/>
</dbReference>
<evidence type="ECO:0000313" key="2">
    <source>
        <dbReference type="EMBL" id="SEL48318.1"/>
    </source>
</evidence>
<feature type="domain" description="N-acetyltransferase" evidence="1">
    <location>
        <begin position="6"/>
        <end position="136"/>
    </location>
</feature>
<dbReference type="SUPFAM" id="SSF55729">
    <property type="entry name" value="Acyl-CoA N-acyltransferases (Nat)"/>
    <property type="match status" value="1"/>
</dbReference>
<dbReference type="InterPro" id="IPR000182">
    <property type="entry name" value="GNAT_dom"/>
</dbReference>
<dbReference type="CDD" id="cd04301">
    <property type="entry name" value="NAT_SF"/>
    <property type="match status" value="1"/>
</dbReference>
<dbReference type="InterPro" id="IPR016181">
    <property type="entry name" value="Acyl_CoA_acyltransferase"/>
</dbReference>
<dbReference type="Gene3D" id="3.40.630.30">
    <property type="match status" value="1"/>
</dbReference>
<name>A0A1H7QKM1_9HYPH</name>
<evidence type="ECO:0000313" key="3">
    <source>
        <dbReference type="Proteomes" id="UP000199664"/>
    </source>
</evidence>
<dbReference type="Proteomes" id="UP000199664">
    <property type="component" value="Unassembled WGS sequence"/>
</dbReference>
<dbReference type="PANTHER" id="PTHR47237:SF2">
    <property type="entry name" value="BLL4206 PROTEIN"/>
    <property type="match status" value="1"/>
</dbReference>
<dbReference type="Pfam" id="PF18014">
    <property type="entry name" value="Acetyltransf_18"/>
    <property type="match status" value="1"/>
</dbReference>
<keyword evidence="2" id="KW-0808">Transferase</keyword>
<dbReference type="InterPro" id="IPR052729">
    <property type="entry name" value="Acyl/Acetyltrans_Enzymes"/>
</dbReference>
<dbReference type="STRING" id="1036779.SAMN04515666_10430"/>
<accession>A0A1H7QKM1</accession>
<sequence>MQPLQLTLRPASLADAEACWRLSDAVGWPHRREDWEFALSLGQGFTLSIEDEVVAVGLWWGFGASHATLGTIIVAPDQQGQGIGKLLVERLIAATEGRTLGLVATPQGEPLYARYGFIAIDEVRQHQGDWPELAAPVLAANEIMRPAAAADLPLLAQLDGEATGLPRAPVLEALLTRGHAILIERNGAPAGFGFLRRHGRGWLIGPVAAVDDAAACSLIAALLTARRGDFVRIDVPARSGLGAWLSECGLPLVASGVVMARGAAPAAPGPAHRFALVNQAMG</sequence>
<dbReference type="PANTHER" id="PTHR47237">
    <property type="entry name" value="SLL0310 PROTEIN"/>
    <property type="match status" value="1"/>
</dbReference>
<dbReference type="EMBL" id="FOAN01000004">
    <property type="protein sequence ID" value="SEL48318.1"/>
    <property type="molecule type" value="Genomic_DNA"/>
</dbReference>
<proteinExistence type="predicted"/>